<dbReference type="GO" id="GO:0004497">
    <property type="term" value="F:monooxygenase activity"/>
    <property type="evidence" value="ECO:0007669"/>
    <property type="project" value="UniProtKB-KW"/>
</dbReference>
<comment type="caution">
    <text evidence="4">The sequence shown here is derived from an EMBL/GenBank/DDBJ whole genome shotgun (WGS) entry which is preliminary data.</text>
</comment>
<keyword evidence="2 3" id="KW-0349">Heme</keyword>
<reference evidence="4" key="2">
    <citation type="journal article" date="2021" name="Genome Biol. Evol.">
        <title>Developing a high-quality reference genome for a parasitic bivalve with doubly uniparental inheritance (Bivalvia: Unionida).</title>
        <authorList>
            <person name="Smith C.H."/>
        </authorList>
    </citation>
    <scope>NUCLEOTIDE SEQUENCE</scope>
    <source>
        <strain evidence="4">CHS0354</strain>
        <tissue evidence="4">Mantle</tissue>
    </source>
</reference>
<dbReference type="InterPro" id="IPR050196">
    <property type="entry name" value="Cytochrome_P450_Monoox"/>
</dbReference>
<feature type="binding site" description="axial binding residue" evidence="2">
    <location>
        <position position="259"/>
    </location>
    <ligand>
        <name>heme</name>
        <dbReference type="ChEBI" id="CHEBI:30413"/>
    </ligand>
    <ligandPart>
        <name>Fe</name>
        <dbReference type="ChEBI" id="CHEBI:18248"/>
    </ligandPart>
</feature>
<evidence type="ECO:0000313" key="4">
    <source>
        <dbReference type="EMBL" id="KAK3594422.1"/>
    </source>
</evidence>
<sequence>MRCAFSHHTDYQRQKETHPYVQAVHALTDIVEYRGRNPILYPDFIFIQTKIGKKFFKYCKFVHSVAERVINRRRETLQKECVSSRKFLDLVDILLTAKDENGDGLTPLEIRNEANTFMFEGHDTTSSAISWILYSLAEHMDVQNKVRIEVDSIMEDRQTDDLQWDDLSHLEYLGMVIKEGMRQHCPVPVVARQLTKDFQIDGHVFPSGTSVAVDIYMLHHNEEVWERPMEFIPERFSKENASKIGPFQFIPFSAGPRNCIGQNFAMNEVKVVLAKLVHRYKFELEPNHIPRKRASLVMRAANGILLRVSSR</sequence>
<dbReference type="InterPro" id="IPR036396">
    <property type="entry name" value="Cyt_P450_sf"/>
</dbReference>
<dbReference type="Pfam" id="PF00067">
    <property type="entry name" value="p450"/>
    <property type="match status" value="1"/>
</dbReference>
<comment type="cofactor">
    <cofactor evidence="2">
        <name>heme</name>
        <dbReference type="ChEBI" id="CHEBI:30413"/>
    </cofactor>
</comment>
<dbReference type="GO" id="GO:0020037">
    <property type="term" value="F:heme binding"/>
    <property type="evidence" value="ECO:0007669"/>
    <property type="project" value="InterPro"/>
</dbReference>
<dbReference type="GO" id="GO:0016705">
    <property type="term" value="F:oxidoreductase activity, acting on paired donors, with incorporation or reduction of molecular oxygen"/>
    <property type="evidence" value="ECO:0007669"/>
    <property type="project" value="InterPro"/>
</dbReference>
<evidence type="ECO:0000256" key="3">
    <source>
        <dbReference type="RuleBase" id="RU000461"/>
    </source>
</evidence>
<keyword evidence="2 3" id="KW-0408">Iron</keyword>
<proteinExistence type="inferred from homology"/>
<dbReference type="AlphaFoldDB" id="A0AAE0VZ02"/>
<comment type="similarity">
    <text evidence="1 3">Belongs to the cytochrome P450 family.</text>
</comment>
<dbReference type="PROSITE" id="PS00086">
    <property type="entry name" value="CYTOCHROME_P450"/>
    <property type="match status" value="1"/>
</dbReference>
<dbReference type="PANTHER" id="PTHR24291:SF201">
    <property type="entry name" value="CYTOCHROME P450, FAMILY 4, SUBFAMILY B, POLYPEPTIDE 7"/>
    <property type="match status" value="1"/>
</dbReference>
<dbReference type="InterPro" id="IPR017972">
    <property type="entry name" value="Cyt_P450_CS"/>
</dbReference>
<keyword evidence="3" id="KW-0560">Oxidoreductase</keyword>
<dbReference type="EMBL" id="JAEAOA010002191">
    <property type="protein sequence ID" value="KAK3594422.1"/>
    <property type="molecule type" value="Genomic_DNA"/>
</dbReference>
<reference evidence="4" key="1">
    <citation type="journal article" date="2021" name="Genome Biol. Evol.">
        <title>A High-Quality Reference Genome for a Parasitic Bivalve with Doubly Uniparental Inheritance (Bivalvia: Unionida).</title>
        <authorList>
            <person name="Smith C.H."/>
        </authorList>
    </citation>
    <scope>NUCLEOTIDE SEQUENCE</scope>
    <source>
        <strain evidence="4">CHS0354</strain>
    </source>
</reference>
<evidence type="ECO:0000256" key="1">
    <source>
        <dbReference type="ARBA" id="ARBA00010617"/>
    </source>
</evidence>
<organism evidence="4 5">
    <name type="scientific">Potamilus streckersoni</name>
    <dbReference type="NCBI Taxonomy" id="2493646"/>
    <lineage>
        <taxon>Eukaryota</taxon>
        <taxon>Metazoa</taxon>
        <taxon>Spiralia</taxon>
        <taxon>Lophotrochozoa</taxon>
        <taxon>Mollusca</taxon>
        <taxon>Bivalvia</taxon>
        <taxon>Autobranchia</taxon>
        <taxon>Heteroconchia</taxon>
        <taxon>Palaeoheterodonta</taxon>
        <taxon>Unionida</taxon>
        <taxon>Unionoidea</taxon>
        <taxon>Unionidae</taxon>
        <taxon>Ambleminae</taxon>
        <taxon>Lampsilini</taxon>
        <taxon>Potamilus</taxon>
    </lineage>
</organism>
<reference evidence="4" key="3">
    <citation type="submission" date="2023-05" db="EMBL/GenBank/DDBJ databases">
        <authorList>
            <person name="Smith C.H."/>
        </authorList>
    </citation>
    <scope>NUCLEOTIDE SEQUENCE</scope>
    <source>
        <strain evidence="4">CHS0354</strain>
        <tissue evidence="4">Mantle</tissue>
    </source>
</reference>
<name>A0AAE0VZ02_9BIVA</name>
<dbReference type="Gene3D" id="1.10.630.10">
    <property type="entry name" value="Cytochrome P450"/>
    <property type="match status" value="1"/>
</dbReference>
<dbReference type="PANTHER" id="PTHR24291">
    <property type="entry name" value="CYTOCHROME P450 FAMILY 4"/>
    <property type="match status" value="1"/>
</dbReference>
<protein>
    <recommendedName>
        <fullName evidence="6">Cytochrome P450 family 4</fullName>
    </recommendedName>
</protein>
<dbReference type="PRINTS" id="PR00463">
    <property type="entry name" value="EP450I"/>
</dbReference>
<keyword evidence="5" id="KW-1185">Reference proteome</keyword>
<dbReference type="SUPFAM" id="SSF48264">
    <property type="entry name" value="Cytochrome P450"/>
    <property type="match status" value="1"/>
</dbReference>
<dbReference type="InterPro" id="IPR002401">
    <property type="entry name" value="Cyt_P450_E_grp-I"/>
</dbReference>
<dbReference type="InterPro" id="IPR001128">
    <property type="entry name" value="Cyt_P450"/>
</dbReference>
<evidence type="ECO:0008006" key="6">
    <source>
        <dbReference type="Google" id="ProtNLM"/>
    </source>
</evidence>
<dbReference type="Proteomes" id="UP001195483">
    <property type="component" value="Unassembled WGS sequence"/>
</dbReference>
<accession>A0AAE0VZ02</accession>
<keyword evidence="2 3" id="KW-0479">Metal-binding</keyword>
<evidence type="ECO:0000313" key="5">
    <source>
        <dbReference type="Proteomes" id="UP001195483"/>
    </source>
</evidence>
<gene>
    <name evidence="4" type="ORF">CHS0354_037447</name>
</gene>
<dbReference type="GO" id="GO:0005506">
    <property type="term" value="F:iron ion binding"/>
    <property type="evidence" value="ECO:0007669"/>
    <property type="project" value="InterPro"/>
</dbReference>
<dbReference type="PRINTS" id="PR00385">
    <property type="entry name" value="P450"/>
</dbReference>
<keyword evidence="3" id="KW-0503">Monooxygenase</keyword>
<evidence type="ECO:0000256" key="2">
    <source>
        <dbReference type="PIRSR" id="PIRSR602401-1"/>
    </source>
</evidence>